<protein>
    <recommendedName>
        <fullName evidence="4">HipA-like C-terminal domain-containing protein</fullName>
    </recommendedName>
</protein>
<keyword evidence="8" id="KW-1185">Reference proteome</keyword>
<dbReference type="PANTHER" id="PTHR37419">
    <property type="entry name" value="SERINE/THREONINE-PROTEIN KINASE TOXIN HIPA"/>
    <property type="match status" value="1"/>
</dbReference>
<dbReference type="InterPro" id="IPR052028">
    <property type="entry name" value="HipA_Ser/Thr_kinase"/>
</dbReference>
<evidence type="ECO:0000256" key="3">
    <source>
        <dbReference type="SAM" id="MobiDB-lite"/>
    </source>
</evidence>
<keyword evidence="1" id="KW-0808">Transferase</keyword>
<dbReference type="PANTHER" id="PTHR37419:SF1">
    <property type="entry name" value="SERINE_THREONINE-PROTEIN KINASE TOXIN HIPA"/>
    <property type="match status" value="1"/>
</dbReference>
<dbReference type="GO" id="GO:0005829">
    <property type="term" value="C:cytosol"/>
    <property type="evidence" value="ECO:0007669"/>
    <property type="project" value="TreeGrafter"/>
</dbReference>
<dbReference type="EMBL" id="WJBH02000306">
    <property type="protein sequence ID" value="KAI9549394.1"/>
    <property type="molecule type" value="Genomic_DNA"/>
</dbReference>
<evidence type="ECO:0000259" key="4">
    <source>
        <dbReference type="Pfam" id="PF07804"/>
    </source>
</evidence>
<comment type="caution">
    <text evidence="7">The sequence shown here is derived from an EMBL/GenBank/DDBJ whole genome shotgun (WGS) entry which is preliminary data.</text>
</comment>
<proteinExistence type="predicted"/>
<accession>A0AAD5KDM6</accession>
<reference evidence="7" key="1">
    <citation type="submission" date="2022-05" db="EMBL/GenBank/DDBJ databases">
        <title>A multi-omics perspective on studying reproductive biology in Daphnia sinensis.</title>
        <authorList>
            <person name="Jia J."/>
        </authorList>
    </citation>
    <scope>NUCLEOTIDE SEQUENCE</scope>
    <source>
        <strain evidence="7">WSL</strain>
    </source>
</reference>
<feature type="domain" description="HipA-like C-terminal" evidence="4">
    <location>
        <begin position="56"/>
        <end position="157"/>
    </location>
</feature>
<dbReference type="Proteomes" id="UP000820818">
    <property type="component" value="Unassembled WGS sequence"/>
</dbReference>
<evidence type="ECO:0000256" key="2">
    <source>
        <dbReference type="ARBA" id="ARBA00022777"/>
    </source>
</evidence>
<name>A0AAD5KDM6_9CRUS</name>
<evidence type="ECO:0000313" key="8">
    <source>
        <dbReference type="Proteomes" id="UP000820818"/>
    </source>
</evidence>
<evidence type="ECO:0000313" key="6">
    <source>
        <dbReference type="EMBL" id="KAI9549320.1"/>
    </source>
</evidence>
<evidence type="ECO:0000313" key="7">
    <source>
        <dbReference type="EMBL" id="KAI9549394.1"/>
    </source>
</evidence>
<sequence length="231" mass="25198">MVDAAAAGRFLSGPGPAIAPEVRSRWWPRRARHCPSVDALNPGTDRSASLHEKPDFVLAAGRTDGHAKNFSIQILPQGQFKLAPLYDVMSIWPIEGPGPNQWSIHKLKLAMAFWGKNKHYQHKEVLQRHLVSTAKICGLKADVASMIEEIVTQTPQAIAHPSPTATRVQGSRTRQNPGGLASHVEQAQLKARHCGSCAPLAPKQPYFFLAGASCTPLALANVRITSRMILR</sequence>
<dbReference type="InterPro" id="IPR012893">
    <property type="entry name" value="HipA-like_C"/>
</dbReference>
<feature type="region of interest" description="Disordered" evidence="3">
    <location>
        <begin position="160"/>
        <end position="179"/>
    </location>
</feature>
<dbReference type="Pfam" id="PF07804">
    <property type="entry name" value="HipA_C"/>
    <property type="match status" value="1"/>
</dbReference>
<evidence type="ECO:0000313" key="5">
    <source>
        <dbReference type="EMBL" id="KAI9549206.1"/>
    </source>
</evidence>
<organism evidence="7 8">
    <name type="scientific">Daphnia sinensis</name>
    <dbReference type="NCBI Taxonomy" id="1820382"/>
    <lineage>
        <taxon>Eukaryota</taxon>
        <taxon>Metazoa</taxon>
        <taxon>Ecdysozoa</taxon>
        <taxon>Arthropoda</taxon>
        <taxon>Crustacea</taxon>
        <taxon>Branchiopoda</taxon>
        <taxon>Diplostraca</taxon>
        <taxon>Cladocera</taxon>
        <taxon>Anomopoda</taxon>
        <taxon>Daphniidae</taxon>
        <taxon>Daphnia</taxon>
        <taxon>Daphnia similis group</taxon>
    </lineage>
</organism>
<keyword evidence="2" id="KW-0418">Kinase</keyword>
<evidence type="ECO:0000256" key="1">
    <source>
        <dbReference type="ARBA" id="ARBA00022679"/>
    </source>
</evidence>
<dbReference type="EMBL" id="WJBH02000309">
    <property type="protein sequence ID" value="KAI9549320.1"/>
    <property type="molecule type" value="Genomic_DNA"/>
</dbReference>
<dbReference type="AlphaFoldDB" id="A0AAD5KDM6"/>
<dbReference type="GO" id="GO:0004674">
    <property type="term" value="F:protein serine/threonine kinase activity"/>
    <property type="evidence" value="ECO:0007669"/>
    <property type="project" value="TreeGrafter"/>
</dbReference>
<feature type="compositionally biased region" description="Polar residues" evidence="3">
    <location>
        <begin position="163"/>
        <end position="176"/>
    </location>
</feature>
<gene>
    <name evidence="6" type="ORF">GHT06_006619</name>
    <name evidence="5" type="ORF">GHT06_006649</name>
    <name evidence="7" type="ORF">GHT06_007194</name>
</gene>
<dbReference type="EMBL" id="WJBH02000346">
    <property type="protein sequence ID" value="KAI9549206.1"/>
    <property type="molecule type" value="Genomic_DNA"/>
</dbReference>